<organism evidence="2 3">
    <name type="scientific">Platanthera guangdongensis</name>
    <dbReference type="NCBI Taxonomy" id="2320717"/>
    <lineage>
        <taxon>Eukaryota</taxon>
        <taxon>Viridiplantae</taxon>
        <taxon>Streptophyta</taxon>
        <taxon>Embryophyta</taxon>
        <taxon>Tracheophyta</taxon>
        <taxon>Spermatophyta</taxon>
        <taxon>Magnoliopsida</taxon>
        <taxon>Liliopsida</taxon>
        <taxon>Asparagales</taxon>
        <taxon>Orchidaceae</taxon>
        <taxon>Orchidoideae</taxon>
        <taxon>Orchideae</taxon>
        <taxon>Orchidinae</taxon>
        <taxon>Platanthera</taxon>
    </lineage>
</organism>
<gene>
    <name evidence="2" type="ORF">KSP40_PGU018262</name>
</gene>
<sequence>MQGEVCLHFTLFHPCGGTLPRTLAERGCFVHRVALFSKDGSAVLGYKVRKEGEPHDCRKDAESAMRLVLAKLEHGFDDLINATGVPEFNSPVLLLHKIPAETSWQELHKIFPQNLNFEIQDNLKRQGSFYSTRACFKDPSEAIKAFQSLKGQEEKGGEAEEVGCSDEDIEGWEEDVTEDSVGHLQKLVYLKLCTGETTSFYVRQTTIPPTPEDTVSVPNNTSSNIAAILDSKRRKTTPSSAEIDEGRERKARRNHFSAAATDNNQDSCSKTACLSETCEHADEISRLRRELIEREEEIFKLQKILAGHAGGE</sequence>
<dbReference type="Proteomes" id="UP001412067">
    <property type="component" value="Unassembled WGS sequence"/>
</dbReference>
<evidence type="ECO:0000313" key="2">
    <source>
        <dbReference type="EMBL" id="KAK8962305.1"/>
    </source>
</evidence>
<feature type="region of interest" description="Disordered" evidence="1">
    <location>
        <begin position="232"/>
        <end position="268"/>
    </location>
</feature>
<keyword evidence="3" id="KW-1185">Reference proteome</keyword>
<comment type="caution">
    <text evidence="2">The sequence shown here is derived from an EMBL/GenBank/DDBJ whole genome shotgun (WGS) entry which is preliminary data.</text>
</comment>
<reference evidence="2 3" key="1">
    <citation type="journal article" date="2022" name="Nat. Plants">
        <title>Genomes of leafy and leafless Platanthera orchids illuminate the evolution of mycoheterotrophy.</title>
        <authorList>
            <person name="Li M.H."/>
            <person name="Liu K.W."/>
            <person name="Li Z."/>
            <person name="Lu H.C."/>
            <person name="Ye Q.L."/>
            <person name="Zhang D."/>
            <person name="Wang J.Y."/>
            <person name="Li Y.F."/>
            <person name="Zhong Z.M."/>
            <person name="Liu X."/>
            <person name="Yu X."/>
            <person name="Liu D.K."/>
            <person name="Tu X.D."/>
            <person name="Liu B."/>
            <person name="Hao Y."/>
            <person name="Liao X.Y."/>
            <person name="Jiang Y.T."/>
            <person name="Sun W.H."/>
            <person name="Chen J."/>
            <person name="Chen Y.Q."/>
            <person name="Ai Y."/>
            <person name="Zhai J.W."/>
            <person name="Wu S.S."/>
            <person name="Zhou Z."/>
            <person name="Hsiao Y.Y."/>
            <person name="Wu W.L."/>
            <person name="Chen Y.Y."/>
            <person name="Lin Y.F."/>
            <person name="Hsu J.L."/>
            <person name="Li C.Y."/>
            <person name="Wang Z.W."/>
            <person name="Zhao X."/>
            <person name="Zhong W.Y."/>
            <person name="Ma X.K."/>
            <person name="Ma L."/>
            <person name="Huang J."/>
            <person name="Chen G.Z."/>
            <person name="Huang M.Z."/>
            <person name="Huang L."/>
            <person name="Peng D.H."/>
            <person name="Luo Y.B."/>
            <person name="Zou S.Q."/>
            <person name="Chen S.P."/>
            <person name="Lan S."/>
            <person name="Tsai W.C."/>
            <person name="Van de Peer Y."/>
            <person name="Liu Z.J."/>
        </authorList>
    </citation>
    <scope>NUCLEOTIDE SEQUENCE [LARGE SCALE GENOMIC DNA]</scope>
    <source>
        <strain evidence="2">Lor288</strain>
    </source>
</reference>
<evidence type="ECO:0000313" key="3">
    <source>
        <dbReference type="Proteomes" id="UP001412067"/>
    </source>
</evidence>
<protein>
    <submittedName>
        <fullName evidence="2">Uncharacterized protein</fullName>
    </submittedName>
</protein>
<name>A0ABR2MDW4_9ASPA</name>
<accession>A0ABR2MDW4</accession>
<evidence type="ECO:0000256" key="1">
    <source>
        <dbReference type="SAM" id="MobiDB-lite"/>
    </source>
</evidence>
<proteinExistence type="predicted"/>
<dbReference type="EMBL" id="JBBWWR010000008">
    <property type="protein sequence ID" value="KAK8962305.1"/>
    <property type="molecule type" value="Genomic_DNA"/>
</dbReference>